<accession>A0AAU7CJM7</accession>
<evidence type="ECO:0000259" key="2">
    <source>
        <dbReference type="Pfam" id="PF10110"/>
    </source>
</evidence>
<name>A0AAU7CJM7_9BACT</name>
<dbReference type="Pfam" id="PF10110">
    <property type="entry name" value="GPDPase_memb"/>
    <property type="match status" value="1"/>
</dbReference>
<feature type="transmembrane region" description="Helical" evidence="1">
    <location>
        <begin position="235"/>
        <end position="263"/>
    </location>
</feature>
<proteinExistence type="predicted"/>
<feature type="transmembrane region" description="Helical" evidence="1">
    <location>
        <begin position="135"/>
        <end position="162"/>
    </location>
</feature>
<protein>
    <submittedName>
        <fullName evidence="3">Glycerophosphoryl diester phosphodiesterase membrane domain-containing protein</fullName>
    </submittedName>
</protein>
<keyword evidence="1" id="KW-1133">Transmembrane helix</keyword>
<feature type="domain" description="Glycerophosphoryl diester phosphodiesterase membrane" evidence="2">
    <location>
        <begin position="23"/>
        <end position="316"/>
    </location>
</feature>
<keyword evidence="1" id="KW-0812">Transmembrane</keyword>
<sequence>MSLVNTERLDDPAPASLATLVRNVLGDFHRILVPLVLFEVAFKGLIYPLWLFGTVWLLPAIVATAGQGAVTNKDIAAFMLSPRGLIVGLIAGGATIWLFLFEHLGVMFIAAMSGQGSAFRVGRASQTLATAALRVLRIGFVGLAALVVTSAPFVLLAAIIYISFFTYHDINFYLSDRPTSFYLGLGVGILLLAGAIVVGFALCVRWVFALPIVLLEGLPGQAALGESWRRSRGAFWRVATILLGWEVIGFGMSAVLVGAFRWFSGMALDAAGYHVSVVIPLVITLLAGHGLLLAALSFVMVTIHSLLILRLYAEQGGTIRFAAENEPDQDPAILHEGHRPRILRLWMVVGAAFVGFVAVVAFGATAQTDAGQRVKSRPTAATPAATRRIP</sequence>
<feature type="transmembrane region" description="Helical" evidence="1">
    <location>
        <begin position="45"/>
        <end position="65"/>
    </location>
</feature>
<dbReference type="AlphaFoldDB" id="A0AAU7CJM7"/>
<dbReference type="EMBL" id="CP155447">
    <property type="protein sequence ID" value="XBH05229.1"/>
    <property type="molecule type" value="Genomic_DNA"/>
</dbReference>
<feature type="transmembrane region" description="Helical" evidence="1">
    <location>
        <begin position="182"/>
        <end position="215"/>
    </location>
</feature>
<gene>
    <name evidence="3" type="ORF">V5E97_04200</name>
</gene>
<feature type="transmembrane region" description="Helical" evidence="1">
    <location>
        <begin position="345"/>
        <end position="366"/>
    </location>
</feature>
<keyword evidence="1" id="KW-0472">Membrane</keyword>
<reference evidence="3" key="1">
    <citation type="submission" date="2024-05" db="EMBL/GenBank/DDBJ databases">
        <title>Planctomycetes of the genus Singulisphaera possess chitinolytic capabilities.</title>
        <authorList>
            <person name="Ivanova A."/>
        </authorList>
    </citation>
    <scope>NUCLEOTIDE SEQUENCE</scope>
    <source>
        <strain evidence="3">Ch08T</strain>
    </source>
</reference>
<organism evidence="3">
    <name type="scientific">Singulisphaera sp. Ch08</name>
    <dbReference type="NCBI Taxonomy" id="3120278"/>
    <lineage>
        <taxon>Bacteria</taxon>
        <taxon>Pseudomonadati</taxon>
        <taxon>Planctomycetota</taxon>
        <taxon>Planctomycetia</taxon>
        <taxon>Isosphaerales</taxon>
        <taxon>Isosphaeraceae</taxon>
        <taxon>Singulisphaera</taxon>
    </lineage>
</organism>
<evidence type="ECO:0000313" key="3">
    <source>
        <dbReference type="EMBL" id="XBH05229.1"/>
    </source>
</evidence>
<feature type="transmembrane region" description="Helical" evidence="1">
    <location>
        <begin position="275"/>
        <end position="301"/>
    </location>
</feature>
<feature type="transmembrane region" description="Helical" evidence="1">
    <location>
        <begin position="85"/>
        <end position="114"/>
    </location>
</feature>
<dbReference type="RefSeq" id="WP_406698037.1">
    <property type="nucleotide sequence ID" value="NZ_CP155447.1"/>
</dbReference>
<evidence type="ECO:0000256" key="1">
    <source>
        <dbReference type="SAM" id="Phobius"/>
    </source>
</evidence>
<dbReference type="InterPro" id="IPR018476">
    <property type="entry name" value="GlyceroP-diester-Pdiesterase_M"/>
</dbReference>